<dbReference type="NCBIfam" id="TIGR02479">
    <property type="entry name" value="FliA_WhiG"/>
    <property type="match status" value="1"/>
</dbReference>
<dbReference type="CDD" id="cd06171">
    <property type="entry name" value="Sigma70_r4"/>
    <property type="match status" value="1"/>
</dbReference>
<feature type="domain" description="RNA polymerase sigma-70" evidence="5">
    <location>
        <begin position="46"/>
        <end position="59"/>
    </location>
</feature>
<dbReference type="SUPFAM" id="SSF88659">
    <property type="entry name" value="Sigma3 and sigma4 domains of RNA polymerase sigma factors"/>
    <property type="match status" value="2"/>
</dbReference>
<evidence type="ECO:0000256" key="4">
    <source>
        <dbReference type="ARBA" id="ARBA00023163"/>
    </source>
</evidence>
<dbReference type="InterPro" id="IPR013325">
    <property type="entry name" value="RNA_pol_sigma_r2"/>
</dbReference>
<keyword evidence="1" id="KW-0805">Transcription regulation</keyword>
<dbReference type="Pfam" id="PF04539">
    <property type="entry name" value="Sigma70_r3"/>
    <property type="match status" value="1"/>
</dbReference>
<dbReference type="Gene3D" id="1.10.1740.10">
    <property type="match status" value="1"/>
</dbReference>
<dbReference type="GO" id="GO:0003677">
    <property type="term" value="F:DNA binding"/>
    <property type="evidence" value="ECO:0007669"/>
    <property type="project" value="UniProtKB-KW"/>
</dbReference>
<name>A0A3B1A759_9ZZZZ</name>
<dbReference type="SUPFAM" id="SSF88946">
    <property type="entry name" value="Sigma2 domain of RNA polymerase sigma factors"/>
    <property type="match status" value="1"/>
</dbReference>
<evidence type="ECO:0000256" key="2">
    <source>
        <dbReference type="ARBA" id="ARBA00023082"/>
    </source>
</evidence>
<keyword evidence="3" id="KW-0238">DNA-binding</keyword>
<sequence>MSSQKPKYTNSQPIINNALVEKHSSLVKRIAYHLSARLPPSVVVDDLIQAGMMGLLDSARNYDVTQGASFETYATIRVRGAMLDELRRNDWAPKSVHKKARDLAKAMQVIESSTGRDARDHEIAKMMEITIQEYHQILQDANTCRVLNFDEFGISDEFSNMSEDTKNFGPMEGLQNDELQSVLAEAITTLPERERLIISLYYDVELNLREIGTILGVSESRVSQLLSQSHLRLRARLSELLDVPIGT</sequence>
<dbReference type="InterPro" id="IPR013324">
    <property type="entry name" value="RNA_pol_sigma_r3/r4-like"/>
</dbReference>
<dbReference type="PRINTS" id="PR00046">
    <property type="entry name" value="SIGMA70FCT"/>
</dbReference>
<dbReference type="InterPro" id="IPR014284">
    <property type="entry name" value="RNA_pol_sigma-70_dom"/>
</dbReference>
<accession>A0A3B1A759</accession>
<dbReference type="Pfam" id="PF04545">
    <property type="entry name" value="Sigma70_r4"/>
    <property type="match status" value="1"/>
</dbReference>
<dbReference type="NCBIfam" id="NF005413">
    <property type="entry name" value="PRK06986.1"/>
    <property type="match status" value="1"/>
</dbReference>
<reference evidence="6" key="1">
    <citation type="submission" date="2018-06" db="EMBL/GenBank/DDBJ databases">
        <authorList>
            <person name="Zhirakovskaya E."/>
        </authorList>
    </citation>
    <scope>NUCLEOTIDE SEQUENCE</scope>
</reference>
<dbReference type="GO" id="GO:0006352">
    <property type="term" value="P:DNA-templated transcription initiation"/>
    <property type="evidence" value="ECO:0007669"/>
    <property type="project" value="InterPro"/>
</dbReference>
<dbReference type="GO" id="GO:0016987">
    <property type="term" value="F:sigma factor activity"/>
    <property type="evidence" value="ECO:0007669"/>
    <property type="project" value="UniProtKB-KW"/>
</dbReference>
<dbReference type="InterPro" id="IPR000943">
    <property type="entry name" value="RNA_pol_sigma70"/>
</dbReference>
<evidence type="ECO:0000256" key="1">
    <source>
        <dbReference type="ARBA" id="ARBA00023015"/>
    </source>
</evidence>
<keyword evidence="2" id="KW-0731">Sigma factor</keyword>
<dbReference type="InterPro" id="IPR007627">
    <property type="entry name" value="RNA_pol_sigma70_r2"/>
</dbReference>
<dbReference type="InterPro" id="IPR007630">
    <property type="entry name" value="RNA_pol_sigma70_r4"/>
</dbReference>
<dbReference type="Pfam" id="PF04542">
    <property type="entry name" value="Sigma70_r2"/>
    <property type="match status" value="1"/>
</dbReference>
<gene>
    <name evidence="6" type="ORF">MNBD_GAMMA22-2121</name>
</gene>
<evidence type="ECO:0000313" key="6">
    <source>
        <dbReference type="EMBL" id="VAW94049.1"/>
    </source>
</evidence>
<dbReference type="PANTHER" id="PTHR30385">
    <property type="entry name" value="SIGMA FACTOR F FLAGELLAR"/>
    <property type="match status" value="1"/>
</dbReference>
<evidence type="ECO:0000259" key="5">
    <source>
        <dbReference type="PROSITE" id="PS00715"/>
    </source>
</evidence>
<dbReference type="PANTHER" id="PTHR30385:SF7">
    <property type="entry name" value="RNA POLYMERASE SIGMA FACTOR FLIA"/>
    <property type="match status" value="1"/>
</dbReference>
<keyword evidence="6" id="KW-0282">Flagellum</keyword>
<protein>
    <submittedName>
        <fullName evidence="6">RNA polymerase sigma factor for flagellar operon</fullName>
    </submittedName>
</protein>
<evidence type="ECO:0000256" key="3">
    <source>
        <dbReference type="ARBA" id="ARBA00023125"/>
    </source>
</evidence>
<dbReference type="Gene3D" id="1.20.140.160">
    <property type="match status" value="1"/>
</dbReference>
<proteinExistence type="predicted"/>
<dbReference type="NCBIfam" id="TIGR02937">
    <property type="entry name" value="sigma70-ECF"/>
    <property type="match status" value="1"/>
</dbReference>
<keyword evidence="6" id="KW-0966">Cell projection</keyword>
<keyword evidence="4" id="KW-0804">Transcription</keyword>
<dbReference type="AlphaFoldDB" id="A0A3B1A759"/>
<dbReference type="EMBL" id="UOFS01000014">
    <property type="protein sequence ID" value="VAW94049.1"/>
    <property type="molecule type" value="Genomic_DNA"/>
</dbReference>
<dbReference type="InterPro" id="IPR012845">
    <property type="entry name" value="RNA_pol_sigma_FliA_WhiG"/>
</dbReference>
<keyword evidence="6" id="KW-0969">Cilium</keyword>
<dbReference type="GO" id="GO:0003899">
    <property type="term" value="F:DNA-directed RNA polymerase activity"/>
    <property type="evidence" value="ECO:0007669"/>
    <property type="project" value="InterPro"/>
</dbReference>
<organism evidence="6">
    <name type="scientific">hydrothermal vent metagenome</name>
    <dbReference type="NCBI Taxonomy" id="652676"/>
    <lineage>
        <taxon>unclassified sequences</taxon>
        <taxon>metagenomes</taxon>
        <taxon>ecological metagenomes</taxon>
    </lineage>
</organism>
<dbReference type="PIRSF" id="PIRSF000770">
    <property type="entry name" value="RNA_pol_sigma-SigE/K"/>
    <property type="match status" value="1"/>
</dbReference>
<dbReference type="InterPro" id="IPR007624">
    <property type="entry name" value="RNA_pol_sigma70_r3"/>
</dbReference>
<dbReference type="PROSITE" id="PS00715">
    <property type="entry name" value="SIGMA70_1"/>
    <property type="match status" value="1"/>
</dbReference>